<dbReference type="Gene3D" id="3.30.2010.10">
    <property type="entry name" value="Metalloproteases ('zincins'), catalytic domain"/>
    <property type="match status" value="1"/>
</dbReference>
<keyword evidence="5" id="KW-0862">Zinc</keyword>
<comment type="cofactor">
    <cofactor evidence="1">
        <name>Zn(2+)</name>
        <dbReference type="ChEBI" id="CHEBI:29105"/>
    </cofactor>
</comment>
<keyword evidence="2" id="KW-0645">Protease</keyword>
<dbReference type="InterPro" id="IPR011990">
    <property type="entry name" value="TPR-like_helical_dom_sf"/>
</dbReference>
<keyword evidence="3" id="KW-0479">Metal-binding</keyword>
<keyword evidence="10" id="KW-1185">Reference proteome</keyword>
<evidence type="ECO:0000259" key="8">
    <source>
        <dbReference type="Pfam" id="PF01435"/>
    </source>
</evidence>
<dbReference type="PANTHER" id="PTHR22726:SF1">
    <property type="entry name" value="METALLOENDOPEPTIDASE OMA1, MITOCHONDRIAL"/>
    <property type="match status" value="1"/>
</dbReference>
<dbReference type="CDD" id="cd07333">
    <property type="entry name" value="M48C_bepA_like"/>
    <property type="match status" value="1"/>
</dbReference>
<evidence type="ECO:0000256" key="2">
    <source>
        <dbReference type="ARBA" id="ARBA00022670"/>
    </source>
</evidence>
<evidence type="ECO:0000256" key="6">
    <source>
        <dbReference type="ARBA" id="ARBA00023049"/>
    </source>
</evidence>
<evidence type="ECO:0000313" key="10">
    <source>
        <dbReference type="Proteomes" id="UP000063429"/>
    </source>
</evidence>
<evidence type="ECO:0000256" key="5">
    <source>
        <dbReference type="ARBA" id="ARBA00022833"/>
    </source>
</evidence>
<accession>A0ABM5UYN8</accession>
<name>A0ABM5UYN8_9BURK</name>
<sequence>MRHSVFSEQTRRPLLRPALRALFAALVLTGAMLPLAVAPTTGVAQTLPTLGDTEREGLSPLMERKLGEQIMRDIRRDPDYLDDGPVLEYLNNFGSGLVSVRPDVRGEAGYDFFFFAVRDPVLNAFALPGGFIAVHSGLMLAAQSESELASVLAHEIGHVAQRHIARMIGQQKQNSMIQLASIVLGALAGVSKVGGDAAMATMMGGTGLAMQRQLNFSRDAEREADRVGLQILRDGGFDTSGMVAFFGRLQSASRGLGDAVPPYLLTHPLTTERIADIQARIRDQRYKQRADNPDFQLIRARVRLLQNNTAQGIRDAQAYFESQLRQNTKMQIMVSKYGLAYAAYLQRSYDKAESLLQEARAASQPMVPSILFTNLDIDIKLAKKQGAQALKEADAARKQFPLSRVVAHQYADALIEGQRYDAAVTYLRDQAQLYRQEVAVQDLLAKAYAAQGKQALQHMALAESYVLQGSLPAALEQLGIARKAPDATFYDQAMIDARERDLKEQWKEEMKETKGRG</sequence>
<dbReference type="InterPro" id="IPR001915">
    <property type="entry name" value="Peptidase_M48"/>
</dbReference>
<evidence type="ECO:0000256" key="3">
    <source>
        <dbReference type="ARBA" id="ARBA00022723"/>
    </source>
</evidence>
<gene>
    <name evidence="9" type="ORF">F506_06605</name>
</gene>
<proteinExistence type="predicted"/>
<keyword evidence="4" id="KW-0378">Hydrolase</keyword>
<evidence type="ECO:0000256" key="1">
    <source>
        <dbReference type="ARBA" id="ARBA00001947"/>
    </source>
</evidence>
<dbReference type="Proteomes" id="UP000063429">
    <property type="component" value="Chromosome"/>
</dbReference>
<dbReference type="Gene3D" id="1.25.40.10">
    <property type="entry name" value="Tetratricopeptide repeat domain"/>
    <property type="match status" value="1"/>
</dbReference>
<dbReference type="EMBL" id="CP011409">
    <property type="protein sequence ID" value="AKZ62387.1"/>
    <property type="molecule type" value="Genomic_DNA"/>
</dbReference>
<reference evidence="10" key="1">
    <citation type="journal article" date="2015" name="Genome Announc.">
        <title>Complete Genome Sequence of Herbaspirillum hiltneri N3 (DSM 17495), Isolated from Surface-Sterilized Wheat Roots.</title>
        <authorList>
            <person name="Guizelini D."/>
            <person name="Saizaki P.M."/>
            <person name="Coimbra N.A."/>
            <person name="Weiss V.A."/>
            <person name="Faoro H."/>
            <person name="Sfeir M.Z."/>
            <person name="Baura V.A."/>
            <person name="Monteiro R.A."/>
            <person name="Chubatsu L.S."/>
            <person name="Souza E.M."/>
            <person name="Cruz L.M."/>
            <person name="Pedrosa F.O."/>
            <person name="Raittz R.T."/>
            <person name="Marchaukoski J.N."/>
            <person name="Steffens M.B."/>
        </authorList>
    </citation>
    <scope>NUCLEOTIDE SEQUENCE [LARGE SCALE GENOMIC DNA]</scope>
    <source>
        <strain evidence="10">N3</strain>
    </source>
</reference>
<dbReference type="PROSITE" id="PS51318">
    <property type="entry name" value="TAT"/>
    <property type="match status" value="1"/>
</dbReference>
<dbReference type="Pfam" id="PF01435">
    <property type="entry name" value="Peptidase_M48"/>
    <property type="match status" value="1"/>
</dbReference>
<dbReference type="InterPro" id="IPR006311">
    <property type="entry name" value="TAT_signal"/>
</dbReference>
<organism evidence="9 10">
    <name type="scientific">Herbaspirillum hiltneri N3</name>
    <dbReference type="NCBI Taxonomy" id="1262470"/>
    <lineage>
        <taxon>Bacteria</taxon>
        <taxon>Pseudomonadati</taxon>
        <taxon>Pseudomonadota</taxon>
        <taxon>Betaproteobacteria</taxon>
        <taxon>Burkholderiales</taxon>
        <taxon>Oxalobacteraceae</taxon>
        <taxon>Herbaspirillum</taxon>
    </lineage>
</organism>
<dbReference type="InterPro" id="IPR051156">
    <property type="entry name" value="Mito/Outer_Membr_Metalloprot"/>
</dbReference>
<keyword evidence="6" id="KW-0482">Metalloprotease</keyword>
<feature type="domain" description="Peptidase M48" evidence="8">
    <location>
        <begin position="114"/>
        <end position="280"/>
    </location>
</feature>
<evidence type="ECO:0000313" key="9">
    <source>
        <dbReference type="EMBL" id="AKZ62387.1"/>
    </source>
</evidence>
<keyword evidence="7" id="KW-0175">Coiled coil</keyword>
<feature type="coiled-coil region" evidence="7">
    <location>
        <begin position="342"/>
        <end position="399"/>
    </location>
</feature>
<evidence type="ECO:0000256" key="7">
    <source>
        <dbReference type="SAM" id="Coils"/>
    </source>
</evidence>
<evidence type="ECO:0000256" key="4">
    <source>
        <dbReference type="ARBA" id="ARBA00022801"/>
    </source>
</evidence>
<dbReference type="PANTHER" id="PTHR22726">
    <property type="entry name" value="METALLOENDOPEPTIDASE OMA1"/>
    <property type="match status" value="1"/>
</dbReference>
<dbReference type="RefSeq" id="WP_053195947.1">
    <property type="nucleotide sequence ID" value="NZ_CP011409.1"/>
</dbReference>
<protein>
    <submittedName>
        <fullName evidence="9">Peptidase M48</fullName>
    </submittedName>
</protein>